<keyword evidence="1" id="KW-0808">Transferase</keyword>
<dbReference type="PROSITE" id="PS00107">
    <property type="entry name" value="PROTEIN_KINASE_ATP"/>
    <property type="match status" value="1"/>
</dbReference>
<evidence type="ECO:0000256" key="4">
    <source>
        <dbReference type="ARBA" id="ARBA00022840"/>
    </source>
</evidence>
<feature type="domain" description="Protein kinase" evidence="7">
    <location>
        <begin position="58"/>
        <end position="353"/>
    </location>
</feature>
<evidence type="ECO:0000259" key="7">
    <source>
        <dbReference type="PROSITE" id="PS50011"/>
    </source>
</evidence>
<keyword evidence="2 5" id="KW-0547">Nucleotide-binding</keyword>
<protein>
    <submittedName>
        <fullName evidence="8">Kinase-like domain-containing protein</fullName>
    </submittedName>
</protein>
<sequence length="468" mass="52775">MVAKKLNENTKWLVWYRISALASPGFSDTKFRAGNRYAPFFLFALGSMISQDTFGPRYQVLEVIGKGSYGTVFKALDNADGQLVAIKHIKGMFQGASTKAAADAQRVLREIKLLRLLRESQDVVQLKSIVAPEGREYHDIALVFELMEADLHEVIKLNSDLQPDHHRWFLFQMLRSLDYMHQANILHRDLKPQNILVNADCTLKICDLGLARTASAEDSSEFWTDYVATRWYRAPELCGSFSAAYTPQVDIWSIGCIFAEMLLRRPLFMGRDVVHQLQLITDVMGTPPPESIAKVHNPKARAFLASMPKKSGISLQRVLHKTEPAAVDLLRRMLAFDPDNRITAAEALRHPYFHSLCDMVANQAPPKISGQEFAYEKANLQVDDIRELMWLEVLEYHPQLQKAQEARSLLASCTSTHNLQFMQRKSSDASSSGSFSAHMRRGMTFYSDTGFSGDGEQCNAETDTSCTL</sequence>
<evidence type="ECO:0000256" key="2">
    <source>
        <dbReference type="ARBA" id="ARBA00022741"/>
    </source>
</evidence>
<dbReference type="SMART" id="SM00220">
    <property type="entry name" value="S_TKc"/>
    <property type="match status" value="1"/>
</dbReference>
<evidence type="ECO:0000313" key="8">
    <source>
        <dbReference type="EMBL" id="KAF5843433.1"/>
    </source>
</evidence>
<evidence type="ECO:0000256" key="6">
    <source>
        <dbReference type="RuleBase" id="RU000304"/>
    </source>
</evidence>
<dbReference type="Gene3D" id="3.30.200.20">
    <property type="entry name" value="Phosphorylase Kinase, domain 1"/>
    <property type="match status" value="1"/>
</dbReference>
<dbReference type="PANTHER" id="PTHR24055">
    <property type="entry name" value="MITOGEN-ACTIVATED PROTEIN KINASE"/>
    <property type="match status" value="1"/>
</dbReference>
<feature type="binding site" evidence="5">
    <location>
        <position position="87"/>
    </location>
    <ligand>
        <name>ATP</name>
        <dbReference type="ChEBI" id="CHEBI:30616"/>
    </ligand>
</feature>
<keyword evidence="9" id="KW-1185">Reference proteome</keyword>
<accession>A0ABQ7H9A0</accession>
<comment type="similarity">
    <text evidence="6">Belongs to the protein kinase superfamily.</text>
</comment>
<dbReference type="InterPro" id="IPR008271">
    <property type="entry name" value="Ser/Thr_kinase_AS"/>
</dbReference>
<keyword evidence="3" id="KW-0418">Kinase</keyword>
<dbReference type="InterPro" id="IPR050117">
    <property type="entry name" value="MAPK"/>
</dbReference>
<evidence type="ECO:0000313" key="9">
    <source>
        <dbReference type="Proteomes" id="UP000815325"/>
    </source>
</evidence>
<evidence type="ECO:0000256" key="1">
    <source>
        <dbReference type="ARBA" id="ARBA00022679"/>
    </source>
</evidence>
<dbReference type="InterPro" id="IPR017441">
    <property type="entry name" value="Protein_kinase_ATP_BS"/>
</dbReference>
<keyword evidence="6" id="KW-0723">Serine/threonine-protein kinase</keyword>
<comment type="caution">
    <text evidence="8">The sequence shown here is derived from an EMBL/GenBank/DDBJ whole genome shotgun (WGS) entry which is preliminary data.</text>
</comment>
<dbReference type="PROSITE" id="PS00108">
    <property type="entry name" value="PROTEIN_KINASE_ST"/>
    <property type="match status" value="1"/>
</dbReference>
<evidence type="ECO:0000256" key="3">
    <source>
        <dbReference type="ARBA" id="ARBA00022777"/>
    </source>
</evidence>
<dbReference type="EMBL" id="MU069442">
    <property type="protein sequence ID" value="KAF5843433.1"/>
    <property type="molecule type" value="Genomic_DNA"/>
</dbReference>
<name>A0ABQ7H9A0_DUNSA</name>
<dbReference type="InterPro" id="IPR011009">
    <property type="entry name" value="Kinase-like_dom_sf"/>
</dbReference>
<reference evidence="8" key="1">
    <citation type="submission" date="2017-08" db="EMBL/GenBank/DDBJ databases">
        <authorList>
            <person name="Polle J.E."/>
            <person name="Barry K."/>
            <person name="Cushman J."/>
            <person name="Schmutz J."/>
            <person name="Tran D."/>
            <person name="Hathwaick L.T."/>
            <person name="Yim W.C."/>
            <person name="Jenkins J."/>
            <person name="Mckie-Krisberg Z.M."/>
            <person name="Prochnik S."/>
            <person name="Lindquist E."/>
            <person name="Dockter R.B."/>
            <person name="Adam C."/>
            <person name="Molina H."/>
            <person name="Bunkerborg J."/>
            <person name="Jin E."/>
            <person name="Buchheim M."/>
            <person name="Magnuson J."/>
        </authorList>
    </citation>
    <scope>NUCLEOTIDE SEQUENCE</scope>
    <source>
        <strain evidence="8">CCAP 19/18</strain>
    </source>
</reference>
<gene>
    <name evidence="8" type="ORF">DUNSADRAFT_15728</name>
</gene>
<organism evidence="8 9">
    <name type="scientific">Dunaliella salina</name>
    <name type="common">Green alga</name>
    <name type="synonym">Protococcus salinus</name>
    <dbReference type="NCBI Taxonomy" id="3046"/>
    <lineage>
        <taxon>Eukaryota</taxon>
        <taxon>Viridiplantae</taxon>
        <taxon>Chlorophyta</taxon>
        <taxon>core chlorophytes</taxon>
        <taxon>Chlorophyceae</taxon>
        <taxon>CS clade</taxon>
        <taxon>Chlamydomonadales</taxon>
        <taxon>Dunaliellaceae</taxon>
        <taxon>Dunaliella</taxon>
    </lineage>
</organism>
<keyword evidence="4 5" id="KW-0067">ATP-binding</keyword>
<dbReference type="Pfam" id="PF00069">
    <property type="entry name" value="Pkinase"/>
    <property type="match status" value="1"/>
</dbReference>
<dbReference type="PROSITE" id="PS50011">
    <property type="entry name" value="PROTEIN_KINASE_DOM"/>
    <property type="match status" value="1"/>
</dbReference>
<dbReference type="Gene3D" id="1.10.510.10">
    <property type="entry name" value="Transferase(Phosphotransferase) domain 1"/>
    <property type="match status" value="1"/>
</dbReference>
<dbReference type="Proteomes" id="UP000815325">
    <property type="component" value="Unassembled WGS sequence"/>
</dbReference>
<dbReference type="InterPro" id="IPR000719">
    <property type="entry name" value="Prot_kinase_dom"/>
</dbReference>
<proteinExistence type="inferred from homology"/>
<evidence type="ECO:0000256" key="5">
    <source>
        <dbReference type="PROSITE-ProRule" id="PRU10141"/>
    </source>
</evidence>
<dbReference type="SUPFAM" id="SSF56112">
    <property type="entry name" value="Protein kinase-like (PK-like)"/>
    <property type="match status" value="1"/>
</dbReference>